<organism evidence="1 2">
    <name type="scientific">Wenjunlia tyrosinilytica</name>
    <dbReference type="NCBI Taxonomy" id="1544741"/>
    <lineage>
        <taxon>Bacteria</taxon>
        <taxon>Bacillati</taxon>
        <taxon>Actinomycetota</taxon>
        <taxon>Actinomycetes</taxon>
        <taxon>Kitasatosporales</taxon>
        <taxon>Streptomycetaceae</taxon>
        <taxon>Wenjunlia</taxon>
    </lineage>
</organism>
<reference evidence="1" key="1">
    <citation type="journal article" date="2014" name="Int. J. Syst. Evol. Microbiol.">
        <title>Complete genome sequence of Corynebacterium casei LMG S-19264T (=DSM 44701T), isolated from a smear-ripened cheese.</title>
        <authorList>
            <consortium name="US DOE Joint Genome Institute (JGI-PGF)"/>
            <person name="Walter F."/>
            <person name="Albersmeier A."/>
            <person name="Kalinowski J."/>
            <person name="Ruckert C."/>
        </authorList>
    </citation>
    <scope>NUCLEOTIDE SEQUENCE</scope>
    <source>
        <strain evidence="1">CGMCC 4.7201</strain>
    </source>
</reference>
<dbReference type="AlphaFoldDB" id="A0A917ZY37"/>
<gene>
    <name evidence="1" type="ORF">GCM10012280_61420</name>
</gene>
<dbReference type="InterPro" id="IPR036388">
    <property type="entry name" value="WH-like_DNA-bd_sf"/>
</dbReference>
<protein>
    <submittedName>
        <fullName evidence="1">Uncharacterized protein</fullName>
    </submittedName>
</protein>
<dbReference type="InterPro" id="IPR036390">
    <property type="entry name" value="WH_DNA-bd_sf"/>
</dbReference>
<dbReference type="EMBL" id="BMMS01000036">
    <property type="protein sequence ID" value="GGO98093.1"/>
    <property type="molecule type" value="Genomic_DNA"/>
</dbReference>
<accession>A0A917ZY37</accession>
<keyword evidence="2" id="KW-1185">Reference proteome</keyword>
<sequence>MAPRRDSAHGFAATPDDMVILDWLSRYSYMTSQQAARMLGRSVRPIYTRIAKLEEAGFVRRVAWMAHRPDLIVPTARGILAAGYVRRVDGRQRPDLAVPQVKPSMVPHTVWGADLAVTYHLLGHRVLSEREVTRFEVRGRRPEDYLQPLQFAGWHDPERATAYVPDLVVIPDDPANPFGIHQGEGRRAGFLDESAAFTTQADEPIVDPESGLPFRWGDIVPLLKSRDGRPVAIEVELSQKRYPEYVSILHKYAMAQHLAGVVWFTPKASIANSLGRAAGDAGIADDRFRICELVPWQDGMDAYV</sequence>
<dbReference type="SUPFAM" id="SSF46785">
    <property type="entry name" value="Winged helix' DNA-binding domain"/>
    <property type="match status" value="1"/>
</dbReference>
<reference evidence="1" key="2">
    <citation type="submission" date="2020-09" db="EMBL/GenBank/DDBJ databases">
        <authorList>
            <person name="Sun Q."/>
            <person name="Zhou Y."/>
        </authorList>
    </citation>
    <scope>NUCLEOTIDE SEQUENCE</scope>
    <source>
        <strain evidence="1">CGMCC 4.7201</strain>
    </source>
</reference>
<name>A0A917ZY37_9ACTN</name>
<comment type="caution">
    <text evidence="1">The sequence shown here is derived from an EMBL/GenBank/DDBJ whole genome shotgun (WGS) entry which is preliminary data.</text>
</comment>
<evidence type="ECO:0000313" key="2">
    <source>
        <dbReference type="Proteomes" id="UP000641932"/>
    </source>
</evidence>
<proteinExistence type="predicted"/>
<dbReference type="Proteomes" id="UP000641932">
    <property type="component" value="Unassembled WGS sequence"/>
</dbReference>
<dbReference type="Gene3D" id="1.10.10.10">
    <property type="entry name" value="Winged helix-like DNA-binding domain superfamily/Winged helix DNA-binding domain"/>
    <property type="match status" value="1"/>
</dbReference>
<evidence type="ECO:0000313" key="1">
    <source>
        <dbReference type="EMBL" id="GGO98093.1"/>
    </source>
</evidence>